<dbReference type="Pfam" id="PF00672">
    <property type="entry name" value="HAMP"/>
    <property type="match status" value="1"/>
</dbReference>
<dbReference type="AlphaFoldDB" id="A0A3B0V2I2"/>
<keyword evidence="4 7" id="KW-0472">Membrane</keyword>
<dbReference type="InterPro" id="IPR029095">
    <property type="entry name" value="NarX-like_N"/>
</dbReference>
<organism evidence="10">
    <name type="scientific">hydrothermal vent metagenome</name>
    <dbReference type="NCBI Taxonomy" id="652676"/>
    <lineage>
        <taxon>unclassified sequences</taxon>
        <taxon>metagenomes</taxon>
        <taxon>ecological metagenomes</taxon>
    </lineage>
</organism>
<feature type="transmembrane region" description="Helical" evidence="7">
    <location>
        <begin position="293"/>
        <end position="315"/>
    </location>
</feature>
<feature type="non-terminal residue" evidence="10">
    <location>
        <position position="464"/>
    </location>
</feature>
<sequence>MSIKLKLGMVLGSFVVLFIAIVGATFVTVNLQKSDGAVINMAGRQRMLTQKMSKESMALIQGKASSEEVLKTVTLFDKSLNALISGDDSQGIPATKDASTLAQLKKIKGMWKDFKDNVESIVKLNVDIEKSRKHILVNDIPLLKESDKAVKLMDKAGFAANAVNIAGRQRMLSQKMAKEVVSFDGERVRAADIYSTVDLFDRSLKGLISGDPSVGLAPMKNNAVLMQLNRVENIWKPFKVEMRRYVEKSKQLFGHTNYVISNDIKLLKEMNKGVGMYEKLSAKKDANLKLIEFVLLGFAVVFVGVGWFVVVRYVVNPINRVVVLAGKMSDGDLSADDLEVKSHDEVGTLSAALNTMKRNLNDILGQLRNSSDHVASATTELSATASQIVAGADMQSNQTNQVATAMEEMSATVIEVAKNSQGASEASDDTQQIAVQGGDVVKRAVDGMMTVADTVRQSATTVEA</sequence>
<dbReference type="PANTHER" id="PTHR32089:SF112">
    <property type="entry name" value="LYSOZYME-LIKE PROTEIN-RELATED"/>
    <property type="match status" value="1"/>
</dbReference>
<keyword evidence="3 7" id="KW-1133">Transmembrane helix</keyword>
<feature type="domain" description="HAMP" evidence="9">
    <location>
        <begin position="312"/>
        <end position="365"/>
    </location>
</feature>
<proteinExistence type="inferred from homology"/>
<evidence type="ECO:0000256" key="5">
    <source>
        <dbReference type="ARBA" id="ARBA00023224"/>
    </source>
</evidence>
<dbReference type="PANTHER" id="PTHR32089">
    <property type="entry name" value="METHYL-ACCEPTING CHEMOTAXIS PROTEIN MCPB"/>
    <property type="match status" value="1"/>
</dbReference>
<comment type="similarity">
    <text evidence="6">Belongs to the methyl-accepting chemotaxis (MCP) protein family.</text>
</comment>
<dbReference type="Pfam" id="PF13675">
    <property type="entry name" value="PilJ"/>
    <property type="match status" value="2"/>
</dbReference>
<dbReference type="PROSITE" id="PS50111">
    <property type="entry name" value="CHEMOTAXIS_TRANSDUC_2"/>
    <property type="match status" value="1"/>
</dbReference>
<feature type="transmembrane region" description="Helical" evidence="7">
    <location>
        <begin position="6"/>
        <end position="31"/>
    </location>
</feature>
<protein>
    <recommendedName>
        <fullName evidence="11">HAMP domain-containing protein</fullName>
    </recommendedName>
</protein>
<feature type="domain" description="Methyl-accepting transducer" evidence="8">
    <location>
        <begin position="370"/>
        <end position="464"/>
    </location>
</feature>
<name>A0A3B0V2I2_9ZZZZ</name>
<keyword evidence="5" id="KW-0807">Transducer</keyword>
<evidence type="ECO:0000256" key="2">
    <source>
        <dbReference type="ARBA" id="ARBA00022692"/>
    </source>
</evidence>
<dbReference type="InterPro" id="IPR004089">
    <property type="entry name" value="MCPsignal_dom"/>
</dbReference>
<dbReference type="EMBL" id="UOEZ01000019">
    <property type="protein sequence ID" value="VAW35110.1"/>
    <property type="molecule type" value="Genomic_DNA"/>
</dbReference>
<evidence type="ECO:0000256" key="4">
    <source>
        <dbReference type="ARBA" id="ARBA00023136"/>
    </source>
</evidence>
<gene>
    <name evidence="10" type="ORF">MNBD_DELTA02-972</name>
</gene>
<dbReference type="GO" id="GO:0016020">
    <property type="term" value="C:membrane"/>
    <property type="evidence" value="ECO:0007669"/>
    <property type="project" value="UniProtKB-SubCell"/>
</dbReference>
<accession>A0A3B0V2I2</accession>
<evidence type="ECO:0000259" key="9">
    <source>
        <dbReference type="PROSITE" id="PS50885"/>
    </source>
</evidence>
<dbReference type="SMART" id="SM00304">
    <property type="entry name" value="HAMP"/>
    <property type="match status" value="2"/>
</dbReference>
<dbReference type="SUPFAM" id="SSF58104">
    <property type="entry name" value="Methyl-accepting chemotaxis protein (MCP) signaling domain"/>
    <property type="match status" value="1"/>
</dbReference>
<evidence type="ECO:0000256" key="3">
    <source>
        <dbReference type="ARBA" id="ARBA00022989"/>
    </source>
</evidence>
<dbReference type="InterPro" id="IPR003660">
    <property type="entry name" value="HAMP_dom"/>
</dbReference>
<dbReference type="PROSITE" id="PS50885">
    <property type="entry name" value="HAMP"/>
    <property type="match status" value="1"/>
</dbReference>
<keyword evidence="2 7" id="KW-0812">Transmembrane</keyword>
<comment type="subcellular location">
    <subcellularLocation>
        <location evidence="1">Membrane</location>
        <topology evidence="1">Multi-pass membrane protein</topology>
    </subcellularLocation>
</comment>
<dbReference type="Gene3D" id="1.10.287.950">
    <property type="entry name" value="Methyl-accepting chemotaxis protein"/>
    <property type="match status" value="1"/>
</dbReference>
<evidence type="ECO:0008006" key="11">
    <source>
        <dbReference type="Google" id="ProtNLM"/>
    </source>
</evidence>
<evidence type="ECO:0000256" key="7">
    <source>
        <dbReference type="SAM" id="Phobius"/>
    </source>
</evidence>
<evidence type="ECO:0000256" key="6">
    <source>
        <dbReference type="ARBA" id="ARBA00029447"/>
    </source>
</evidence>
<reference evidence="10" key="1">
    <citation type="submission" date="2018-06" db="EMBL/GenBank/DDBJ databases">
        <authorList>
            <person name="Zhirakovskaya E."/>
        </authorList>
    </citation>
    <scope>NUCLEOTIDE SEQUENCE</scope>
</reference>
<dbReference type="GO" id="GO:0007165">
    <property type="term" value="P:signal transduction"/>
    <property type="evidence" value="ECO:0007669"/>
    <property type="project" value="UniProtKB-KW"/>
</dbReference>
<dbReference type="CDD" id="cd06225">
    <property type="entry name" value="HAMP"/>
    <property type="match status" value="1"/>
</dbReference>
<evidence type="ECO:0000259" key="8">
    <source>
        <dbReference type="PROSITE" id="PS50111"/>
    </source>
</evidence>
<evidence type="ECO:0000256" key="1">
    <source>
        <dbReference type="ARBA" id="ARBA00004141"/>
    </source>
</evidence>
<evidence type="ECO:0000313" key="10">
    <source>
        <dbReference type="EMBL" id="VAW35110.1"/>
    </source>
</evidence>